<protein>
    <submittedName>
        <fullName evidence="2">TIR domain-containing protein</fullName>
    </submittedName>
</protein>
<proteinExistence type="predicted"/>
<evidence type="ECO:0000313" key="3">
    <source>
        <dbReference type="Proteomes" id="UP001139125"/>
    </source>
</evidence>
<dbReference type="Proteomes" id="UP001139125">
    <property type="component" value="Unassembled WGS sequence"/>
</dbReference>
<reference evidence="2" key="1">
    <citation type="submission" date="2022-06" db="EMBL/GenBank/DDBJ databases">
        <title>Gracilimonas sp. CAU 1638 isolated from sea sediment.</title>
        <authorList>
            <person name="Kim W."/>
        </authorList>
    </citation>
    <scope>NUCLEOTIDE SEQUENCE</scope>
    <source>
        <strain evidence="2">CAU 1638</strain>
    </source>
</reference>
<keyword evidence="3" id="KW-1185">Reference proteome</keyword>
<dbReference type="Pfam" id="PF08937">
    <property type="entry name" value="ThsB_TIR"/>
    <property type="match status" value="1"/>
</dbReference>
<dbReference type="InterPro" id="IPR015032">
    <property type="entry name" value="ThsB__TIR-like_domain"/>
</dbReference>
<sequence>MSKKKVFISYHHDNDQNYKNQLIKFNLAHDIFENVSVDTGDISDDLESQRIREIIRDDYLQDSTVTIVLIGTETKGRKHVDWEIYSSMINGKVNKRSGILVINLPTINCEYYTASLEGEKDILYPGEENWISIKDRSKYEQRYPHMPDRIIDNLLNEKARISVVNWNKIISDRSFLRFLIEKTSDQRLDNEYDLSRKMRRSNSPRKGLRW</sequence>
<comment type="caution">
    <text evidence="2">The sequence shown here is derived from an EMBL/GenBank/DDBJ whole genome shotgun (WGS) entry which is preliminary data.</text>
</comment>
<dbReference type="AlphaFoldDB" id="A0A9X2L3S9"/>
<gene>
    <name evidence="2" type="ORF">NM125_09520</name>
</gene>
<dbReference type="RefSeq" id="WP_255134673.1">
    <property type="nucleotide sequence ID" value="NZ_JANDBC010000001.1"/>
</dbReference>
<evidence type="ECO:0000259" key="1">
    <source>
        <dbReference type="Pfam" id="PF08937"/>
    </source>
</evidence>
<evidence type="ECO:0000313" key="2">
    <source>
        <dbReference type="EMBL" id="MCP9291811.1"/>
    </source>
</evidence>
<dbReference type="EMBL" id="JANDBC010000001">
    <property type="protein sequence ID" value="MCP9291811.1"/>
    <property type="molecule type" value="Genomic_DNA"/>
</dbReference>
<organism evidence="2 3">
    <name type="scientific">Gracilimonas sediminicola</name>
    <dbReference type="NCBI Taxonomy" id="2952158"/>
    <lineage>
        <taxon>Bacteria</taxon>
        <taxon>Pseudomonadati</taxon>
        <taxon>Balneolota</taxon>
        <taxon>Balneolia</taxon>
        <taxon>Balneolales</taxon>
        <taxon>Balneolaceae</taxon>
        <taxon>Gracilimonas</taxon>
    </lineage>
</organism>
<name>A0A9X2L3S9_9BACT</name>
<accession>A0A9X2L3S9</accession>
<feature type="domain" description="Thoeris protein ThsB TIR-like" evidence="1">
    <location>
        <begin position="7"/>
        <end position="106"/>
    </location>
</feature>